<reference evidence="2 3" key="1">
    <citation type="submission" date="2014-03" db="EMBL/GenBank/DDBJ databases">
        <title>Draft Genome Sequence of Actibacterium mucosum KCTC 23349, a Marine Alphaproteobacterium with Complex Ionic Requirements Isolated from Mediterranean Seawater at Malvarrosa Beach, Valencia, Spain.</title>
        <authorList>
            <person name="Arahal D.R."/>
            <person name="Shao Z."/>
            <person name="Lai Q."/>
            <person name="Pujalte M.J."/>
        </authorList>
    </citation>
    <scope>NUCLEOTIDE SEQUENCE [LARGE SCALE GENOMIC DNA]</scope>
    <source>
        <strain evidence="2 3">KCTC 23349</strain>
    </source>
</reference>
<keyword evidence="1" id="KW-0472">Membrane</keyword>
<keyword evidence="1" id="KW-0812">Transmembrane</keyword>
<dbReference type="EMBL" id="JFKE01000005">
    <property type="protein sequence ID" value="KAJ54959.1"/>
    <property type="molecule type" value="Genomic_DNA"/>
</dbReference>
<gene>
    <name evidence="2" type="ORF">ACMU_14455</name>
</gene>
<feature type="transmembrane region" description="Helical" evidence="1">
    <location>
        <begin position="136"/>
        <end position="158"/>
    </location>
</feature>
<keyword evidence="3" id="KW-1185">Reference proteome</keyword>
<dbReference type="AlphaFoldDB" id="A0A037ZH79"/>
<name>A0A037ZH79_9RHOB</name>
<proteinExistence type="predicted"/>
<dbReference type="RefSeq" id="WP_035260086.1">
    <property type="nucleotide sequence ID" value="NZ_JFKE01000005.1"/>
</dbReference>
<keyword evidence="1" id="KW-1133">Transmembrane helix</keyword>
<accession>A0A037ZH79</accession>
<sequence length="175" mass="20138">MNTQDLESDFVSILKNSDKTWFNAAAASLNKQPHEVKFSNLASVPFGEFTAARAGQRAEFLFGVCLPLSVAAKRWTTEQYFNFLKDRSKKKDVNLRLARKRIDPPNFKTTIKIALTSFFLFLLPFLLLFVWRTTDIFTVAVAIFVLFIPTIMSADFLFTHAYYTRLARRIDELHG</sequence>
<protein>
    <submittedName>
        <fullName evidence="2">Uncharacterized protein</fullName>
    </submittedName>
</protein>
<evidence type="ECO:0000313" key="2">
    <source>
        <dbReference type="EMBL" id="KAJ54959.1"/>
    </source>
</evidence>
<dbReference type="Proteomes" id="UP000026249">
    <property type="component" value="Unassembled WGS sequence"/>
</dbReference>
<organism evidence="2 3">
    <name type="scientific">Actibacterium mucosum KCTC 23349</name>
    <dbReference type="NCBI Taxonomy" id="1454373"/>
    <lineage>
        <taxon>Bacteria</taxon>
        <taxon>Pseudomonadati</taxon>
        <taxon>Pseudomonadota</taxon>
        <taxon>Alphaproteobacteria</taxon>
        <taxon>Rhodobacterales</taxon>
        <taxon>Roseobacteraceae</taxon>
        <taxon>Actibacterium</taxon>
    </lineage>
</organism>
<evidence type="ECO:0000313" key="3">
    <source>
        <dbReference type="Proteomes" id="UP000026249"/>
    </source>
</evidence>
<evidence type="ECO:0000256" key="1">
    <source>
        <dbReference type="SAM" id="Phobius"/>
    </source>
</evidence>
<comment type="caution">
    <text evidence="2">The sequence shown here is derived from an EMBL/GenBank/DDBJ whole genome shotgun (WGS) entry which is preliminary data.</text>
</comment>
<feature type="transmembrane region" description="Helical" evidence="1">
    <location>
        <begin position="109"/>
        <end position="130"/>
    </location>
</feature>